<gene>
    <name evidence="5" type="ORF">BB347_00525</name>
    <name evidence="6" type="ORF">SAMN05421809_0959</name>
</gene>
<dbReference type="SUPFAM" id="SSF54909">
    <property type="entry name" value="Dimeric alpha+beta barrel"/>
    <property type="match status" value="1"/>
</dbReference>
<evidence type="ECO:0000256" key="1">
    <source>
        <dbReference type="ARBA" id="ARBA00023015"/>
    </source>
</evidence>
<dbReference type="InterPro" id="IPR019887">
    <property type="entry name" value="Tscrpt_reg_AsnC/Lrp_C"/>
</dbReference>
<reference evidence="5 8" key="1">
    <citation type="submission" date="2017-01" db="EMBL/GenBank/DDBJ databases">
        <title>Complete genome sequence of Haloterrigena daqingensis type strain (JX313T).</title>
        <authorList>
            <person name="Shuang W."/>
        </authorList>
    </citation>
    <scope>NUCLEOTIDE SEQUENCE [LARGE SCALE GENOMIC DNA]</scope>
    <source>
        <strain evidence="5 8">JX313</strain>
    </source>
</reference>
<keyword evidence="7" id="KW-1185">Reference proteome</keyword>
<protein>
    <submittedName>
        <fullName evidence="5 6">Transcriptional regulator</fullName>
    </submittedName>
</protein>
<dbReference type="GeneID" id="30954382"/>
<dbReference type="AlphaFoldDB" id="A0A1N6ZY90"/>
<evidence type="ECO:0000313" key="6">
    <source>
        <dbReference type="EMBL" id="SIR31709.1"/>
    </source>
</evidence>
<evidence type="ECO:0000256" key="3">
    <source>
        <dbReference type="ARBA" id="ARBA00023163"/>
    </source>
</evidence>
<feature type="domain" description="HTH asnC-type" evidence="4">
    <location>
        <begin position="1"/>
        <end position="62"/>
    </location>
</feature>
<dbReference type="KEGG" id="hda:BB347_00525"/>
<evidence type="ECO:0000256" key="2">
    <source>
        <dbReference type="ARBA" id="ARBA00023125"/>
    </source>
</evidence>
<dbReference type="InterPro" id="IPR000485">
    <property type="entry name" value="AsnC-type_HTH_dom"/>
</dbReference>
<evidence type="ECO:0000313" key="5">
    <source>
        <dbReference type="EMBL" id="APX95207.1"/>
    </source>
</evidence>
<keyword evidence="3" id="KW-0804">Transcription</keyword>
<dbReference type="GO" id="GO:0043565">
    <property type="term" value="F:sequence-specific DNA binding"/>
    <property type="evidence" value="ECO:0007669"/>
    <property type="project" value="InterPro"/>
</dbReference>
<dbReference type="CDD" id="cd00090">
    <property type="entry name" value="HTH_ARSR"/>
    <property type="match status" value="1"/>
</dbReference>
<dbReference type="SMART" id="SM00344">
    <property type="entry name" value="HTH_ASNC"/>
    <property type="match status" value="1"/>
</dbReference>
<dbReference type="Gene3D" id="1.10.10.10">
    <property type="entry name" value="Winged helix-like DNA-binding domain superfamily/Winged helix DNA-binding domain"/>
    <property type="match status" value="1"/>
</dbReference>
<dbReference type="InterPro" id="IPR011991">
    <property type="entry name" value="ArsR-like_HTH"/>
</dbReference>
<dbReference type="Proteomes" id="UP000187321">
    <property type="component" value="Chromosome"/>
</dbReference>
<reference evidence="6 7" key="2">
    <citation type="submission" date="2017-01" db="EMBL/GenBank/DDBJ databases">
        <authorList>
            <person name="Mah S.A."/>
            <person name="Swanson W.J."/>
            <person name="Moy G.W."/>
            <person name="Vacquier V.D."/>
        </authorList>
    </citation>
    <scope>NUCLEOTIDE SEQUENCE [LARGE SCALE GENOMIC DNA]</scope>
    <source>
        <strain evidence="6 7">CGMCC 1.8909</strain>
    </source>
</reference>
<dbReference type="Pfam" id="PF01037">
    <property type="entry name" value="AsnC_trans_reg"/>
    <property type="match status" value="1"/>
</dbReference>
<dbReference type="InterPro" id="IPR036388">
    <property type="entry name" value="WH-like_DNA-bd_sf"/>
</dbReference>
<dbReference type="EMBL" id="CP019327">
    <property type="protein sequence ID" value="APX95207.1"/>
    <property type="molecule type" value="Genomic_DNA"/>
</dbReference>
<dbReference type="EMBL" id="FTNP01000001">
    <property type="protein sequence ID" value="SIR31709.1"/>
    <property type="molecule type" value="Genomic_DNA"/>
</dbReference>
<evidence type="ECO:0000313" key="7">
    <source>
        <dbReference type="Proteomes" id="UP000185687"/>
    </source>
</evidence>
<dbReference type="PANTHER" id="PTHR30154">
    <property type="entry name" value="LEUCINE-RESPONSIVE REGULATORY PROTEIN"/>
    <property type="match status" value="1"/>
</dbReference>
<evidence type="ECO:0000259" key="4">
    <source>
        <dbReference type="PROSITE" id="PS50956"/>
    </source>
</evidence>
<dbReference type="GO" id="GO:0043200">
    <property type="term" value="P:response to amino acid"/>
    <property type="evidence" value="ECO:0007669"/>
    <property type="project" value="TreeGrafter"/>
</dbReference>
<organism evidence="6 7">
    <name type="scientific">Natronorubrum daqingense</name>
    <dbReference type="NCBI Taxonomy" id="588898"/>
    <lineage>
        <taxon>Archaea</taxon>
        <taxon>Methanobacteriati</taxon>
        <taxon>Methanobacteriota</taxon>
        <taxon>Stenosarchaea group</taxon>
        <taxon>Halobacteria</taxon>
        <taxon>Halobacteriales</taxon>
        <taxon>Natrialbaceae</taxon>
        <taxon>Natronorubrum</taxon>
    </lineage>
</organism>
<dbReference type="Proteomes" id="UP000185687">
    <property type="component" value="Unassembled WGS sequence"/>
</dbReference>
<accession>A0A1N6ZY90</accession>
<name>A0A1N6ZY90_9EURY</name>
<dbReference type="RefSeq" id="WP_076579529.1">
    <property type="nucleotide sequence ID" value="NZ_CP019327.1"/>
</dbReference>
<dbReference type="InterPro" id="IPR036390">
    <property type="entry name" value="WH_DNA-bd_sf"/>
</dbReference>
<dbReference type="GO" id="GO:0005829">
    <property type="term" value="C:cytosol"/>
    <property type="evidence" value="ECO:0007669"/>
    <property type="project" value="TreeGrafter"/>
</dbReference>
<dbReference type="Pfam" id="PF13412">
    <property type="entry name" value="HTH_24"/>
    <property type="match status" value="1"/>
</dbReference>
<proteinExistence type="predicted"/>
<dbReference type="PANTHER" id="PTHR30154:SF34">
    <property type="entry name" value="TRANSCRIPTIONAL REGULATOR AZLB"/>
    <property type="match status" value="1"/>
</dbReference>
<dbReference type="SUPFAM" id="SSF46785">
    <property type="entry name" value="Winged helix' DNA-binding domain"/>
    <property type="match status" value="1"/>
</dbReference>
<keyword evidence="1" id="KW-0805">Transcription regulation</keyword>
<keyword evidence="2 6" id="KW-0238">DNA-binding</keyword>
<dbReference type="InterPro" id="IPR019888">
    <property type="entry name" value="Tscrpt_reg_AsnC-like"/>
</dbReference>
<dbReference type="Gene3D" id="3.30.70.920">
    <property type="match status" value="1"/>
</dbReference>
<dbReference type="PROSITE" id="PS50956">
    <property type="entry name" value="HTH_ASNC_2"/>
    <property type="match status" value="1"/>
</dbReference>
<evidence type="ECO:0000313" key="8">
    <source>
        <dbReference type="Proteomes" id="UP000187321"/>
    </source>
</evidence>
<dbReference type="InterPro" id="IPR011008">
    <property type="entry name" value="Dimeric_a/b-barrel"/>
</dbReference>
<dbReference type="STRING" id="588898.BB347_00525"/>
<dbReference type="OrthoDB" id="183514at2157"/>
<sequence length="168" mass="18779">MDETDVRILKAMADHGTVSPNDIKEQTDIPKSTIYYRIDKMKEDGTIRNEIFDLDNDRAGLGITIISEVIATYDAEYHTTVGEKLADIDGVSHVYFMMGDTDFIVISHLPDQDHVEDLISSFEAIDEVERTSSQYTISTTKTGGNVFSNHDLETLFAAHDIDATTDEP</sequence>